<sequence>MEHTNYENTTMMKFYGRIPLEFGSCMLYYSKGGIVQKLLHNLKYNNHSEISNFLGRMYCYQLTDLPIFSNITEIIPVPLHKKKLKKRGYNQVIGFAEALSQHFGIPINDKLLIKRLKTTSQTKKNRFQRLKNNTEEFALDNKQLNFETNNFLLIDDILTTGGTLEACSKILLKIPNSKITILCLASTI</sequence>
<keyword evidence="4" id="KW-1185">Reference proteome</keyword>
<dbReference type="InterPro" id="IPR051910">
    <property type="entry name" value="ComF/GntX_DNA_util-trans"/>
</dbReference>
<name>A0A1G8G9S0_9FLAO</name>
<accession>A0A1G8G9S0</accession>
<comment type="similarity">
    <text evidence="1">Belongs to the ComF/GntX family.</text>
</comment>
<dbReference type="PANTHER" id="PTHR47505">
    <property type="entry name" value="DNA UTILIZATION PROTEIN YHGH"/>
    <property type="match status" value="1"/>
</dbReference>
<organism evidence="3 4">
    <name type="scientific">Myroides phaeus</name>
    <dbReference type="NCBI Taxonomy" id="702745"/>
    <lineage>
        <taxon>Bacteria</taxon>
        <taxon>Pseudomonadati</taxon>
        <taxon>Bacteroidota</taxon>
        <taxon>Flavobacteriia</taxon>
        <taxon>Flavobacteriales</taxon>
        <taxon>Flavobacteriaceae</taxon>
        <taxon>Myroides</taxon>
    </lineage>
</organism>
<protein>
    <submittedName>
        <fullName evidence="3">ComF family protein</fullName>
    </submittedName>
</protein>
<proteinExistence type="inferred from homology"/>
<dbReference type="CDD" id="cd06223">
    <property type="entry name" value="PRTases_typeI"/>
    <property type="match status" value="1"/>
</dbReference>
<dbReference type="SUPFAM" id="SSF53271">
    <property type="entry name" value="PRTase-like"/>
    <property type="match status" value="1"/>
</dbReference>
<dbReference type="Gene3D" id="3.40.50.2020">
    <property type="match status" value="1"/>
</dbReference>
<dbReference type="Pfam" id="PF00156">
    <property type="entry name" value="Pribosyltran"/>
    <property type="match status" value="1"/>
</dbReference>
<dbReference type="STRING" id="702745.SAMN05421818_12414"/>
<dbReference type="EMBL" id="FNDQ01000024">
    <property type="protein sequence ID" value="SDH91046.1"/>
    <property type="molecule type" value="Genomic_DNA"/>
</dbReference>
<feature type="domain" description="Phosphoribosyltransferase" evidence="2">
    <location>
        <begin position="94"/>
        <end position="184"/>
    </location>
</feature>
<evidence type="ECO:0000313" key="4">
    <source>
        <dbReference type="Proteomes" id="UP000243588"/>
    </source>
</evidence>
<dbReference type="PANTHER" id="PTHR47505:SF1">
    <property type="entry name" value="DNA UTILIZATION PROTEIN YHGH"/>
    <property type="match status" value="1"/>
</dbReference>
<evidence type="ECO:0000259" key="2">
    <source>
        <dbReference type="Pfam" id="PF00156"/>
    </source>
</evidence>
<reference evidence="4" key="1">
    <citation type="submission" date="2016-10" db="EMBL/GenBank/DDBJ databases">
        <authorList>
            <person name="Varghese N."/>
            <person name="Submissions S."/>
        </authorList>
    </citation>
    <scope>NUCLEOTIDE SEQUENCE [LARGE SCALE GENOMIC DNA]</scope>
    <source>
        <strain evidence="4">DSM 23313</strain>
    </source>
</reference>
<dbReference type="InterPro" id="IPR029057">
    <property type="entry name" value="PRTase-like"/>
</dbReference>
<dbReference type="InterPro" id="IPR000836">
    <property type="entry name" value="PRTase_dom"/>
</dbReference>
<evidence type="ECO:0000313" key="3">
    <source>
        <dbReference type="EMBL" id="SDH91046.1"/>
    </source>
</evidence>
<dbReference type="Proteomes" id="UP000243588">
    <property type="component" value="Unassembled WGS sequence"/>
</dbReference>
<evidence type="ECO:0000256" key="1">
    <source>
        <dbReference type="ARBA" id="ARBA00008007"/>
    </source>
</evidence>
<gene>
    <name evidence="3" type="ORF">SAMN05421818_12414</name>
</gene>
<dbReference type="AlphaFoldDB" id="A0A1G8G9S0"/>